<dbReference type="AlphaFoldDB" id="A0A101QPF4"/>
<dbReference type="EMBL" id="LMWS01000045">
    <property type="protein sequence ID" value="KUN33630.1"/>
    <property type="molecule type" value="Genomic_DNA"/>
</dbReference>
<keyword evidence="3" id="KW-1185">Reference proteome</keyword>
<evidence type="ECO:0000313" key="2">
    <source>
        <dbReference type="EMBL" id="KUN33630.1"/>
    </source>
</evidence>
<reference evidence="2 3" key="1">
    <citation type="submission" date="2015-10" db="EMBL/GenBank/DDBJ databases">
        <title>Draft genome sequence of Streptomyces longwoodensis DSM 41677, type strain for the species Streptomyces longwoodensis.</title>
        <authorList>
            <person name="Ruckert C."/>
            <person name="Winkler A."/>
            <person name="Kalinowski J."/>
            <person name="Kampfer P."/>
            <person name="Glaeser S."/>
        </authorList>
    </citation>
    <scope>NUCLEOTIDE SEQUENCE [LARGE SCALE GENOMIC DNA]</scope>
    <source>
        <strain evidence="2 3">DSM 41677</strain>
    </source>
</reference>
<sequence>MSSSERPINPRFAEDVHFNQVGSGPSRYKRRTDKPVRYLTVVDKESGAVLGYVWACDEDDAAAWVSRSDAGGRGLAEGGHWHTRLQDAKGRGIPPSQALAELSSSESNRGRVLPGSLADAPNSDAVKALAASDS</sequence>
<proteinExistence type="predicted"/>
<protein>
    <submittedName>
        <fullName evidence="2">Uncharacterized protein</fullName>
    </submittedName>
</protein>
<feature type="compositionally biased region" description="Low complexity" evidence="1">
    <location>
        <begin position="94"/>
        <end position="107"/>
    </location>
</feature>
<name>A0A101QPF4_9ACTN</name>
<evidence type="ECO:0000256" key="1">
    <source>
        <dbReference type="SAM" id="MobiDB-lite"/>
    </source>
</evidence>
<dbReference type="Proteomes" id="UP000053271">
    <property type="component" value="Unassembled WGS sequence"/>
</dbReference>
<dbReference type="RefSeq" id="WP_067241082.1">
    <property type="nucleotide sequence ID" value="NZ_KQ948564.1"/>
</dbReference>
<organism evidence="2 3">
    <name type="scientific">Streptomyces longwoodensis</name>
    <dbReference type="NCBI Taxonomy" id="68231"/>
    <lineage>
        <taxon>Bacteria</taxon>
        <taxon>Bacillati</taxon>
        <taxon>Actinomycetota</taxon>
        <taxon>Actinomycetes</taxon>
        <taxon>Kitasatosporales</taxon>
        <taxon>Streptomycetaceae</taxon>
        <taxon>Streptomyces</taxon>
    </lineage>
</organism>
<feature type="region of interest" description="Disordered" evidence="1">
    <location>
        <begin position="72"/>
        <end position="134"/>
    </location>
</feature>
<gene>
    <name evidence="2" type="ORF">AQJ30_32465</name>
</gene>
<feature type="region of interest" description="Disordered" evidence="1">
    <location>
        <begin position="1"/>
        <end position="30"/>
    </location>
</feature>
<accession>A0A101QPF4</accession>
<dbReference type="STRING" id="68231.AQJ30_32465"/>
<dbReference type="GeneID" id="91429298"/>
<evidence type="ECO:0000313" key="3">
    <source>
        <dbReference type="Proteomes" id="UP000053271"/>
    </source>
</evidence>
<comment type="caution">
    <text evidence="2">The sequence shown here is derived from an EMBL/GenBank/DDBJ whole genome shotgun (WGS) entry which is preliminary data.</text>
</comment>